<name>A0A026VX05_OOCBI</name>
<feature type="non-terminal residue" evidence="2">
    <location>
        <position position="1"/>
    </location>
</feature>
<keyword evidence="3" id="KW-1185">Reference proteome</keyword>
<dbReference type="Proteomes" id="UP000053097">
    <property type="component" value="Unassembled WGS sequence"/>
</dbReference>
<sequence length="225" mass="25023">SLATCPGVKKAEEETEEEPEDQEIVGKRAIRFHYPSLGSSQSRGCKGKRGQSHGEHPAIRTPKCETWALNPTRYRIWVRALNVRAAILASRGAERLRLFATSKPVTRFDLAGNQEAGRCTTRRTVHSTYPINEIALATAALAPRECNKGRRKRKGNQEDGSELDECGLSHVSRHISNFTVRPPQLLLLLRLLLAKTIHLSLSLSLPVYRVPDFPSLLPFAKVLVG</sequence>
<evidence type="ECO:0000313" key="2">
    <source>
        <dbReference type="EMBL" id="EZA48160.1"/>
    </source>
</evidence>
<dbReference type="EMBL" id="KK107672">
    <property type="protein sequence ID" value="EZA48160.1"/>
    <property type="molecule type" value="Genomic_DNA"/>
</dbReference>
<accession>A0A026VX05</accession>
<evidence type="ECO:0000313" key="3">
    <source>
        <dbReference type="Proteomes" id="UP000053097"/>
    </source>
</evidence>
<protein>
    <submittedName>
        <fullName evidence="2">Uncharacterized protein</fullName>
    </submittedName>
</protein>
<gene>
    <name evidence="2" type="ORF">X777_14045</name>
</gene>
<dbReference type="AlphaFoldDB" id="A0A026VX05"/>
<proteinExistence type="predicted"/>
<feature type="region of interest" description="Disordered" evidence="1">
    <location>
        <begin position="1"/>
        <end position="58"/>
    </location>
</feature>
<feature type="compositionally biased region" description="Acidic residues" evidence="1">
    <location>
        <begin position="13"/>
        <end position="23"/>
    </location>
</feature>
<reference evidence="2 3" key="1">
    <citation type="journal article" date="2014" name="Curr. Biol.">
        <title>The genome of the clonal raider ant Cerapachys biroi.</title>
        <authorList>
            <person name="Oxley P.R."/>
            <person name="Ji L."/>
            <person name="Fetter-Pruneda I."/>
            <person name="McKenzie S.K."/>
            <person name="Li C."/>
            <person name="Hu H."/>
            <person name="Zhang G."/>
            <person name="Kronauer D.J."/>
        </authorList>
    </citation>
    <scope>NUCLEOTIDE SEQUENCE [LARGE SCALE GENOMIC DNA]</scope>
</reference>
<evidence type="ECO:0000256" key="1">
    <source>
        <dbReference type="SAM" id="MobiDB-lite"/>
    </source>
</evidence>
<organism evidence="2 3">
    <name type="scientific">Ooceraea biroi</name>
    <name type="common">Clonal raider ant</name>
    <name type="synonym">Cerapachys biroi</name>
    <dbReference type="NCBI Taxonomy" id="2015173"/>
    <lineage>
        <taxon>Eukaryota</taxon>
        <taxon>Metazoa</taxon>
        <taxon>Ecdysozoa</taxon>
        <taxon>Arthropoda</taxon>
        <taxon>Hexapoda</taxon>
        <taxon>Insecta</taxon>
        <taxon>Pterygota</taxon>
        <taxon>Neoptera</taxon>
        <taxon>Endopterygota</taxon>
        <taxon>Hymenoptera</taxon>
        <taxon>Apocrita</taxon>
        <taxon>Aculeata</taxon>
        <taxon>Formicoidea</taxon>
        <taxon>Formicidae</taxon>
        <taxon>Dorylinae</taxon>
        <taxon>Ooceraea</taxon>
    </lineage>
</organism>